<organism evidence="1 2">
    <name type="scientific">Dioscorea cayennensis subsp. rotundata</name>
    <name type="common">White Guinea yam</name>
    <name type="synonym">Dioscorea rotundata</name>
    <dbReference type="NCBI Taxonomy" id="55577"/>
    <lineage>
        <taxon>Eukaryota</taxon>
        <taxon>Viridiplantae</taxon>
        <taxon>Streptophyta</taxon>
        <taxon>Embryophyta</taxon>
        <taxon>Tracheophyta</taxon>
        <taxon>Spermatophyta</taxon>
        <taxon>Magnoliopsida</taxon>
        <taxon>Liliopsida</taxon>
        <taxon>Dioscoreales</taxon>
        <taxon>Dioscoreaceae</taxon>
        <taxon>Dioscorea</taxon>
    </lineage>
</organism>
<reference evidence="2" key="1">
    <citation type="submission" date="2025-08" db="UniProtKB">
        <authorList>
            <consortium name="RefSeq"/>
        </authorList>
    </citation>
    <scope>IDENTIFICATION</scope>
</reference>
<keyword evidence="1" id="KW-1185">Reference proteome</keyword>
<dbReference type="Proteomes" id="UP001515500">
    <property type="component" value="Chromosome 11"/>
</dbReference>
<evidence type="ECO:0000313" key="1">
    <source>
        <dbReference type="Proteomes" id="UP001515500"/>
    </source>
</evidence>
<dbReference type="GeneID" id="120272439"/>
<protein>
    <submittedName>
        <fullName evidence="2">Uncharacterized protein LOC120272439</fullName>
    </submittedName>
</protein>
<evidence type="ECO:0000313" key="2">
    <source>
        <dbReference type="RefSeq" id="XP_039135196.1"/>
    </source>
</evidence>
<gene>
    <name evidence="2" type="primary">LOC120272439</name>
</gene>
<sequence length="144" mass="16842">MVWWLQAASIITSMMMQIPTVRTTYWQAMHAWACTHHFQAHSWPLHVLTLLALRAIIYELWCSFSNKLFLTHSRKEEKGGDVCEGVRGGDDDIHRWEPPDHWMKEPASMWRRMVGERRGMEEKKGEAQDFSICIIDAFPAAKLK</sequence>
<dbReference type="RefSeq" id="XP_039135196.1">
    <property type="nucleotide sequence ID" value="XM_039279262.1"/>
</dbReference>
<dbReference type="AlphaFoldDB" id="A0AB40C8S8"/>
<proteinExistence type="predicted"/>
<accession>A0AB40C8S8</accession>
<name>A0AB40C8S8_DIOCR</name>